<feature type="transmembrane region" description="Helical" evidence="2">
    <location>
        <begin position="92"/>
        <end position="125"/>
    </location>
</feature>
<dbReference type="AlphaFoldDB" id="A0AA94HMH7"/>
<name>A0AA94HMH7_9MICO</name>
<evidence type="ECO:0000256" key="2">
    <source>
        <dbReference type="SAM" id="Phobius"/>
    </source>
</evidence>
<feature type="region of interest" description="Disordered" evidence="1">
    <location>
        <begin position="1"/>
        <end position="27"/>
    </location>
</feature>
<sequence>MTYTPPEQPAQQPDPAGGYQPAGSAGGYQSYQPAGQAYGNYAVNTSTSKKLSMWGLILGISSIIIPIFLNAIAGAVLSGIGLAKEPAAKTMAIWGLVVSILGFIWNIVFWTIVIPLIIFAAIAASVGEINY</sequence>
<keyword evidence="2" id="KW-0812">Transmembrane</keyword>
<dbReference type="Proteomes" id="UP000198506">
    <property type="component" value="Unassembled WGS sequence"/>
</dbReference>
<dbReference type="RefSeq" id="WP_092916614.1">
    <property type="nucleotide sequence ID" value="NZ_FOZN01000002.1"/>
</dbReference>
<evidence type="ECO:0000313" key="4">
    <source>
        <dbReference type="Proteomes" id="UP000198506"/>
    </source>
</evidence>
<evidence type="ECO:0008006" key="5">
    <source>
        <dbReference type="Google" id="ProtNLM"/>
    </source>
</evidence>
<evidence type="ECO:0000256" key="1">
    <source>
        <dbReference type="SAM" id="MobiDB-lite"/>
    </source>
</evidence>
<evidence type="ECO:0000313" key="3">
    <source>
        <dbReference type="EMBL" id="SFS08040.1"/>
    </source>
</evidence>
<feature type="compositionally biased region" description="Low complexity" evidence="1">
    <location>
        <begin position="9"/>
        <end position="23"/>
    </location>
</feature>
<proteinExistence type="predicted"/>
<organism evidence="3 4">
    <name type="scientific">Agrococcus baldri</name>
    <dbReference type="NCBI Taxonomy" id="153730"/>
    <lineage>
        <taxon>Bacteria</taxon>
        <taxon>Bacillati</taxon>
        <taxon>Actinomycetota</taxon>
        <taxon>Actinomycetes</taxon>
        <taxon>Micrococcales</taxon>
        <taxon>Microbacteriaceae</taxon>
        <taxon>Agrococcus</taxon>
    </lineage>
</organism>
<feature type="transmembrane region" description="Helical" evidence="2">
    <location>
        <begin position="53"/>
        <end position="80"/>
    </location>
</feature>
<keyword evidence="4" id="KW-1185">Reference proteome</keyword>
<protein>
    <recommendedName>
        <fullName evidence="5">DUF4190 domain-containing protein</fullName>
    </recommendedName>
</protein>
<accession>A0AA94HMH7</accession>
<reference evidence="3 4" key="1">
    <citation type="submission" date="2016-10" db="EMBL/GenBank/DDBJ databases">
        <authorList>
            <person name="Varghese N."/>
            <person name="Submissions S."/>
        </authorList>
    </citation>
    <scope>NUCLEOTIDE SEQUENCE [LARGE SCALE GENOMIC DNA]</scope>
    <source>
        <strain evidence="3 4">IAM 15147</strain>
    </source>
</reference>
<keyword evidence="2" id="KW-0472">Membrane</keyword>
<gene>
    <name evidence="3" type="ORF">SAMN04487783_1042</name>
</gene>
<dbReference type="EMBL" id="FOZN01000002">
    <property type="protein sequence ID" value="SFS08040.1"/>
    <property type="molecule type" value="Genomic_DNA"/>
</dbReference>
<keyword evidence="2" id="KW-1133">Transmembrane helix</keyword>
<comment type="caution">
    <text evidence="3">The sequence shown here is derived from an EMBL/GenBank/DDBJ whole genome shotgun (WGS) entry which is preliminary data.</text>
</comment>